<dbReference type="EMBL" id="JACPSX010000090">
    <property type="protein sequence ID" value="MBI3014387.1"/>
    <property type="molecule type" value="Genomic_DNA"/>
</dbReference>
<evidence type="ECO:0000313" key="1">
    <source>
        <dbReference type="EMBL" id="MBI3014387.1"/>
    </source>
</evidence>
<comment type="caution">
    <text evidence="1">The sequence shown here is derived from an EMBL/GenBank/DDBJ whole genome shotgun (WGS) entry which is preliminary data.</text>
</comment>
<proteinExistence type="predicted"/>
<evidence type="ECO:0008006" key="3">
    <source>
        <dbReference type="Google" id="ProtNLM"/>
    </source>
</evidence>
<gene>
    <name evidence="1" type="ORF">HYY65_04855</name>
</gene>
<reference evidence="1" key="1">
    <citation type="submission" date="2020-07" db="EMBL/GenBank/DDBJ databases">
        <title>Huge and variable diversity of episymbiotic CPR bacteria and DPANN archaea in groundwater ecosystems.</title>
        <authorList>
            <person name="He C.Y."/>
            <person name="Keren R."/>
            <person name="Whittaker M."/>
            <person name="Farag I.F."/>
            <person name="Doudna J."/>
            <person name="Cate J.H.D."/>
            <person name="Banfield J.F."/>
        </authorList>
    </citation>
    <scope>NUCLEOTIDE SEQUENCE</scope>
    <source>
        <strain evidence="1">NC_groundwater_717_Ag_S-0.2um_59_8</strain>
    </source>
</reference>
<dbReference type="InterPro" id="IPR026286">
    <property type="entry name" value="MaiA/AMDase"/>
</dbReference>
<dbReference type="Proteomes" id="UP000741360">
    <property type="component" value="Unassembled WGS sequence"/>
</dbReference>
<dbReference type="AlphaFoldDB" id="A0A932GP87"/>
<protein>
    <recommendedName>
        <fullName evidence="3">Maleate cis-trans isomerase</fullName>
    </recommendedName>
</protein>
<evidence type="ECO:0000313" key="2">
    <source>
        <dbReference type="Proteomes" id="UP000741360"/>
    </source>
</evidence>
<dbReference type="PANTHER" id="PTHR40267">
    <property type="entry name" value="BLR3294 PROTEIN"/>
    <property type="match status" value="1"/>
</dbReference>
<dbReference type="PANTHER" id="PTHR40267:SF1">
    <property type="entry name" value="BLR3294 PROTEIN"/>
    <property type="match status" value="1"/>
</dbReference>
<dbReference type="InterPro" id="IPR053714">
    <property type="entry name" value="Iso_Racemase_Enz_sf"/>
</dbReference>
<name>A0A932GP87_UNCTE</name>
<sequence length="244" mass="27122">MYYGWRGVVGYVKPTQRPGTLEDFVKLMPDGVGVIPETVGIRMGSEQEFLKALEIAEQKVAELSKLGVDLVLIAGAPPTMVHGYGRDRAKAQELSQKYGVPVVTATMAQMEAFQALGVKRIVGISYFKDDLNPTFAKFLRDGGLEVLCMKGYEVPFGEVQKIPPQEVYAFAKKVFLEADRPDGIYILGNGWRVLPIVRLLEQDLQTTVVASLPAQIWATLRRLHIREPIPGYGKLLAEMPWDLS</sequence>
<dbReference type="Pfam" id="PF17645">
    <property type="entry name" value="Amdase"/>
    <property type="match status" value="1"/>
</dbReference>
<accession>A0A932GP87</accession>
<organism evidence="1 2">
    <name type="scientific">Tectimicrobiota bacterium</name>
    <dbReference type="NCBI Taxonomy" id="2528274"/>
    <lineage>
        <taxon>Bacteria</taxon>
        <taxon>Pseudomonadati</taxon>
        <taxon>Nitrospinota/Tectimicrobiota group</taxon>
        <taxon>Candidatus Tectimicrobiota</taxon>
    </lineage>
</organism>
<dbReference type="Gene3D" id="3.40.50.12500">
    <property type="match status" value="1"/>
</dbReference>